<dbReference type="AlphaFoldDB" id="A0AAW5RQW2"/>
<sequence length="101" mass="10913">MNGICEICGGITASQTAQEIGIGDEVTFTELTMSRAGMARVRAKEGTVKAVNGDYLTIKQKRSSKTYLRHKTSVSKMGNPNPLTLALSNPCECKTTESEKE</sequence>
<proteinExistence type="predicted"/>
<dbReference type="Proteomes" id="UP001208651">
    <property type="component" value="Unassembled WGS sequence"/>
</dbReference>
<name>A0AAW5RQW2_AERME</name>
<evidence type="ECO:0000313" key="2">
    <source>
        <dbReference type="Proteomes" id="UP001208651"/>
    </source>
</evidence>
<reference evidence="1" key="1">
    <citation type="submission" date="2022-01" db="EMBL/GenBank/DDBJ databases">
        <title>Comparison of Fish pathogen Aeromonas spp.</title>
        <authorList>
            <person name="Dubey S."/>
            <person name="Sorum H."/>
            <person name="Munangandu H.M."/>
        </authorList>
    </citation>
    <scope>NUCLEOTIDE SEQUENCE</scope>
    <source>
        <strain evidence="1">SD/21-15</strain>
    </source>
</reference>
<accession>A0AAW5RQW2</accession>
<dbReference type="EMBL" id="JAJVCY010000030">
    <property type="protein sequence ID" value="MCV3289613.1"/>
    <property type="molecule type" value="Genomic_DNA"/>
</dbReference>
<gene>
    <name evidence="1" type="ORF">LZT28_15370</name>
</gene>
<dbReference type="RefSeq" id="WP_236267788.1">
    <property type="nucleotide sequence ID" value="NZ_JAJVCY010000030.1"/>
</dbReference>
<evidence type="ECO:0000313" key="1">
    <source>
        <dbReference type="EMBL" id="MCV3289613.1"/>
    </source>
</evidence>
<protein>
    <submittedName>
        <fullName evidence="1">Uncharacterized protein</fullName>
    </submittedName>
</protein>
<organism evidence="1 2">
    <name type="scientific">Aeromonas media</name>
    <dbReference type="NCBI Taxonomy" id="651"/>
    <lineage>
        <taxon>Bacteria</taxon>
        <taxon>Pseudomonadati</taxon>
        <taxon>Pseudomonadota</taxon>
        <taxon>Gammaproteobacteria</taxon>
        <taxon>Aeromonadales</taxon>
        <taxon>Aeromonadaceae</taxon>
        <taxon>Aeromonas</taxon>
    </lineage>
</organism>
<comment type="caution">
    <text evidence="1">The sequence shown here is derived from an EMBL/GenBank/DDBJ whole genome shotgun (WGS) entry which is preliminary data.</text>
</comment>